<dbReference type="OrthoDB" id="2665787at2"/>
<organism evidence="1 2">
    <name type="scientific">Ketobacter alkanivorans</name>
    <dbReference type="NCBI Taxonomy" id="1917421"/>
    <lineage>
        <taxon>Bacteria</taxon>
        <taxon>Pseudomonadati</taxon>
        <taxon>Pseudomonadota</taxon>
        <taxon>Gammaproteobacteria</taxon>
        <taxon>Pseudomonadales</taxon>
        <taxon>Ketobacteraceae</taxon>
        <taxon>Ketobacter</taxon>
    </lineage>
</organism>
<gene>
    <name evidence="1" type="ORF">Kalk_08610</name>
</gene>
<evidence type="ECO:0000313" key="1">
    <source>
        <dbReference type="EMBL" id="AUM12477.1"/>
    </source>
</evidence>
<dbReference type="RefSeq" id="WP_101893844.1">
    <property type="nucleotide sequence ID" value="NZ_CP022684.1"/>
</dbReference>
<keyword evidence="2" id="KW-1185">Reference proteome</keyword>
<dbReference type="KEGG" id="kak:Kalk_08610"/>
<accession>A0A2K9LJR8</accession>
<name>A0A2K9LJR8_9GAMM</name>
<dbReference type="InterPro" id="IPR023162">
    <property type="entry name" value="Apc36109-like_dom_sf"/>
</dbReference>
<reference evidence="2" key="1">
    <citation type="submission" date="2017-08" db="EMBL/GenBank/DDBJ databases">
        <title>Direct submision.</title>
        <authorList>
            <person name="Kim S.-J."/>
            <person name="Rhee S.-K."/>
        </authorList>
    </citation>
    <scope>NUCLEOTIDE SEQUENCE [LARGE SCALE GENOMIC DNA]</scope>
    <source>
        <strain evidence="2">GI5</strain>
    </source>
</reference>
<evidence type="ECO:0000313" key="2">
    <source>
        <dbReference type="Proteomes" id="UP000235116"/>
    </source>
</evidence>
<protein>
    <submittedName>
        <fullName evidence="1">Uncharacterized protein</fullName>
    </submittedName>
</protein>
<dbReference type="AlphaFoldDB" id="A0A2K9LJR8"/>
<dbReference type="Proteomes" id="UP000235116">
    <property type="component" value="Chromosome"/>
</dbReference>
<proteinExistence type="predicted"/>
<dbReference type="SUPFAM" id="SSF116922">
    <property type="entry name" value="YugE-like"/>
    <property type="match status" value="1"/>
</dbReference>
<dbReference type="Gene3D" id="1.10.340.20">
    <property type="entry name" value="Apc36109-like domain"/>
    <property type="match status" value="1"/>
</dbReference>
<sequence>MEMDYQRIKQQFPQRWQQAEAAINHADPVGLVHAGAKDAYDQEVAAIVMRMGAVFSDAALAKLIQSVFVAKFGEVGDAEVYENIALRISESR</sequence>
<dbReference type="EMBL" id="CP022684">
    <property type="protein sequence ID" value="AUM12477.1"/>
    <property type="molecule type" value="Genomic_DNA"/>
</dbReference>